<proteinExistence type="predicted"/>
<accession>A0A2P2N4J5</accession>
<name>A0A2P2N4J5_RHIMU</name>
<sequence>MVPFPLVSLQVLIFFGIFLVGLGQQNTLKSCLFFLGQKIRGVDLKLVSVFKRGLKLVSC</sequence>
<protein>
    <submittedName>
        <fullName evidence="1">Uncharacterized protein</fullName>
    </submittedName>
</protein>
<dbReference type="AlphaFoldDB" id="A0A2P2N4J5"/>
<evidence type="ECO:0000313" key="1">
    <source>
        <dbReference type="EMBL" id="MBX37390.1"/>
    </source>
</evidence>
<dbReference type="EMBL" id="GGEC01056906">
    <property type="protein sequence ID" value="MBX37390.1"/>
    <property type="molecule type" value="Transcribed_RNA"/>
</dbReference>
<reference evidence="1" key="1">
    <citation type="submission" date="2018-02" db="EMBL/GenBank/DDBJ databases">
        <title>Rhizophora mucronata_Transcriptome.</title>
        <authorList>
            <person name="Meera S.P."/>
            <person name="Sreeshan A."/>
            <person name="Augustine A."/>
        </authorList>
    </citation>
    <scope>NUCLEOTIDE SEQUENCE</scope>
    <source>
        <tissue evidence="1">Leaf</tissue>
    </source>
</reference>
<organism evidence="1">
    <name type="scientific">Rhizophora mucronata</name>
    <name type="common">Asiatic mangrove</name>
    <dbReference type="NCBI Taxonomy" id="61149"/>
    <lineage>
        <taxon>Eukaryota</taxon>
        <taxon>Viridiplantae</taxon>
        <taxon>Streptophyta</taxon>
        <taxon>Embryophyta</taxon>
        <taxon>Tracheophyta</taxon>
        <taxon>Spermatophyta</taxon>
        <taxon>Magnoliopsida</taxon>
        <taxon>eudicotyledons</taxon>
        <taxon>Gunneridae</taxon>
        <taxon>Pentapetalae</taxon>
        <taxon>rosids</taxon>
        <taxon>fabids</taxon>
        <taxon>Malpighiales</taxon>
        <taxon>Rhizophoraceae</taxon>
        <taxon>Rhizophora</taxon>
    </lineage>
</organism>